<evidence type="ECO:0000313" key="1">
    <source>
        <dbReference type="EMBL" id="SHE57209.1"/>
    </source>
</evidence>
<dbReference type="InterPro" id="IPR012349">
    <property type="entry name" value="Split_barrel_FMN-bd"/>
</dbReference>
<dbReference type="SUPFAM" id="SSF50475">
    <property type="entry name" value="FMN-binding split barrel"/>
    <property type="match status" value="1"/>
</dbReference>
<proteinExistence type="predicted"/>
<sequence length="211" mass="24625">MTVQQQRDKIMYVPNQFQFKDEAEKIAFMKQYSFATIITNKDQLPIATQLPFFIEEQQDKLVLTSHFAIANEQAKYIEATTSLVLFTEPHAYISPAHYDKQESVPTWDYISVHAYGKAKILEDENSKTKVLEQMISFYDQNYLAQWNSLSDKFKKGMMRGIVAFELEVTDLQGQKKLSQNKTEAERHRIVEHLEKGDNTVEKDLATYIRKL</sequence>
<dbReference type="EMBL" id="FQUQ01000001">
    <property type="protein sequence ID" value="SHE57209.1"/>
    <property type="molecule type" value="Genomic_DNA"/>
</dbReference>
<organism evidence="1 2">
    <name type="scientific">Pedobacter caeni</name>
    <dbReference type="NCBI Taxonomy" id="288992"/>
    <lineage>
        <taxon>Bacteria</taxon>
        <taxon>Pseudomonadati</taxon>
        <taxon>Bacteroidota</taxon>
        <taxon>Sphingobacteriia</taxon>
        <taxon>Sphingobacteriales</taxon>
        <taxon>Sphingobacteriaceae</taxon>
        <taxon>Pedobacter</taxon>
    </lineage>
</organism>
<evidence type="ECO:0000313" key="2">
    <source>
        <dbReference type="Proteomes" id="UP000184287"/>
    </source>
</evidence>
<accession>A0A1M4UKI2</accession>
<dbReference type="STRING" id="288992.SAMN04488522_101598"/>
<protein>
    <submittedName>
        <fullName evidence="1">Negative transcriptional regulator, PaiB family</fullName>
    </submittedName>
</protein>
<name>A0A1M4UKI2_9SPHI</name>
<dbReference type="PANTHER" id="PTHR35802">
    <property type="entry name" value="PROTEASE SYNTHASE AND SPORULATION PROTEIN PAI 2"/>
    <property type="match status" value="1"/>
</dbReference>
<dbReference type="Gene3D" id="2.30.110.10">
    <property type="entry name" value="Electron Transport, Fmn-binding Protein, Chain A"/>
    <property type="match status" value="1"/>
</dbReference>
<dbReference type="Proteomes" id="UP000184287">
    <property type="component" value="Unassembled WGS sequence"/>
</dbReference>
<dbReference type="PIRSF" id="PIRSF010372">
    <property type="entry name" value="PaiB"/>
    <property type="match status" value="1"/>
</dbReference>
<keyword evidence="2" id="KW-1185">Reference proteome</keyword>
<dbReference type="InterPro" id="IPR007396">
    <property type="entry name" value="TR_PAI2-type"/>
</dbReference>
<reference evidence="2" key="1">
    <citation type="submission" date="2016-11" db="EMBL/GenBank/DDBJ databases">
        <authorList>
            <person name="Varghese N."/>
            <person name="Submissions S."/>
        </authorList>
    </citation>
    <scope>NUCLEOTIDE SEQUENCE [LARGE SCALE GENOMIC DNA]</scope>
    <source>
        <strain evidence="2">DSM 16990</strain>
    </source>
</reference>
<gene>
    <name evidence="1" type="ORF">SAMN04488522_101598</name>
</gene>
<dbReference type="PANTHER" id="PTHR35802:SF1">
    <property type="entry name" value="PROTEASE SYNTHASE AND SPORULATION PROTEIN PAI 2"/>
    <property type="match status" value="1"/>
</dbReference>
<dbReference type="AlphaFoldDB" id="A0A1M4UKI2"/>
<dbReference type="Pfam" id="PF04299">
    <property type="entry name" value="FMN_bind_2"/>
    <property type="match status" value="1"/>
</dbReference>